<sequence length="559" mass="63012">MMPSRRRPPGSGPPSSTRTRRRSHDSWLILDRIVHRSKKLEGVVERDATASATSHDCVGRPVRASLRVAAAPAVSRLHLHLPDREWVEEIPLAEPMEEPSVIAAHRNSILFKVVVPFKDSEWTDPFLFPVDYFVYSASYSSSSPPSLTRLPACFEGVAPHPEEDKYFHPYRRQRQRVMRVSQLGLLCHGEHGQSFTVADLSPHSYQEVELCILHHHAPPPGGVGTATMPSWKVKRLQVTPQMRMTGLNLASFTTDAVLPVSCSHLCWVDYYQGMLLFDFQPTGYDPHLSFIPLPSEALRSRRPYIDAGAPDPFRRVSINSAGFIKLVCITKSRVHSDSHLDFTIETWILHISGPKWRKDFGATMKHGEFYSMYEAGQNLPRVMPSFPVVSLVDPGVICFLLKEDDDIFWMIEVNMRYKKLQSSAVYIKEEEEEEEEGEGGEEEQVGGGGEEKAGGGEEEQVGGGGEGDKGYFSKKVCRIFFDGHYFIPSQFSAYLSEDAITSWELSDMMQRKVKQRIARQKSRLEAPSDQFAGLKIALLLFLLWIVCFFVLGPSGFSPF</sequence>
<feature type="domain" description="DUF1618" evidence="3">
    <location>
        <begin position="267"/>
        <end position="398"/>
    </location>
</feature>
<keyword evidence="2" id="KW-1133">Transmembrane helix</keyword>
<dbReference type="AlphaFoldDB" id="A0ABC8X1P7"/>
<proteinExistence type="predicted"/>
<evidence type="ECO:0000256" key="2">
    <source>
        <dbReference type="SAM" id="Phobius"/>
    </source>
</evidence>
<dbReference type="PANTHER" id="PTHR33074">
    <property type="entry name" value="EXPRESSED PROTEIN-RELATED"/>
    <property type="match status" value="1"/>
</dbReference>
<keyword evidence="2" id="KW-0472">Membrane</keyword>
<evidence type="ECO:0000259" key="3">
    <source>
        <dbReference type="Pfam" id="PF07762"/>
    </source>
</evidence>
<dbReference type="Proteomes" id="UP001497457">
    <property type="component" value="Chromosome 13rd"/>
</dbReference>
<organism evidence="4 5">
    <name type="scientific">Urochloa decumbens</name>
    <dbReference type="NCBI Taxonomy" id="240449"/>
    <lineage>
        <taxon>Eukaryota</taxon>
        <taxon>Viridiplantae</taxon>
        <taxon>Streptophyta</taxon>
        <taxon>Embryophyta</taxon>
        <taxon>Tracheophyta</taxon>
        <taxon>Spermatophyta</taxon>
        <taxon>Magnoliopsida</taxon>
        <taxon>Liliopsida</taxon>
        <taxon>Poales</taxon>
        <taxon>Poaceae</taxon>
        <taxon>PACMAD clade</taxon>
        <taxon>Panicoideae</taxon>
        <taxon>Panicodae</taxon>
        <taxon>Paniceae</taxon>
        <taxon>Melinidinae</taxon>
        <taxon>Urochloa</taxon>
    </lineage>
</organism>
<protein>
    <recommendedName>
        <fullName evidence="3">DUF1618 domain-containing protein</fullName>
    </recommendedName>
</protein>
<dbReference type="Pfam" id="PF07762">
    <property type="entry name" value="DUF1618"/>
    <property type="match status" value="1"/>
</dbReference>
<dbReference type="EMBL" id="OZ075123">
    <property type="protein sequence ID" value="CAL4916720.1"/>
    <property type="molecule type" value="Genomic_DNA"/>
</dbReference>
<name>A0ABC8X1P7_9POAL</name>
<dbReference type="InterPro" id="IPR011676">
    <property type="entry name" value="DUF1618"/>
</dbReference>
<gene>
    <name evidence="4" type="ORF">URODEC1_LOCUS18156</name>
</gene>
<evidence type="ECO:0000313" key="4">
    <source>
        <dbReference type="EMBL" id="CAL4916720.1"/>
    </source>
</evidence>
<reference evidence="4 5" key="2">
    <citation type="submission" date="2024-10" db="EMBL/GenBank/DDBJ databases">
        <authorList>
            <person name="Ryan C."/>
        </authorList>
    </citation>
    <scope>NUCLEOTIDE SEQUENCE [LARGE SCALE GENOMIC DNA]</scope>
</reference>
<dbReference type="PANTHER" id="PTHR33074:SF79">
    <property type="entry name" value="EXPRESSED PROTEIN"/>
    <property type="match status" value="1"/>
</dbReference>
<reference evidence="5" key="1">
    <citation type="submission" date="2024-06" db="EMBL/GenBank/DDBJ databases">
        <authorList>
            <person name="Ryan C."/>
        </authorList>
    </citation>
    <scope>NUCLEOTIDE SEQUENCE [LARGE SCALE GENOMIC DNA]</scope>
</reference>
<keyword evidence="2" id="KW-0812">Transmembrane</keyword>
<feature type="region of interest" description="Disordered" evidence="1">
    <location>
        <begin position="428"/>
        <end position="467"/>
    </location>
</feature>
<feature type="transmembrane region" description="Helical" evidence="2">
    <location>
        <begin position="531"/>
        <end position="551"/>
    </location>
</feature>
<evidence type="ECO:0000313" key="5">
    <source>
        <dbReference type="Proteomes" id="UP001497457"/>
    </source>
</evidence>
<accession>A0ABC8X1P7</accession>
<evidence type="ECO:0000256" key="1">
    <source>
        <dbReference type="SAM" id="MobiDB-lite"/>
    </source>
</evidence>
<keyword evidence="5" id="KW-1185">Reference proteome</keyword>
<feature type="compositionally biased region" description="Acidic residues" evidence="1">
    <location>
        <begin position="429"/>
        <end position="444"/>
    </location>
</feature>
<feature type="region of interest" description="Disordered" evidence="1">
    <location>
        <begin position="1"/>
        <end position="22"/>
    </location>
</feature>